<dbReference type="SMART" id="SM00471">
    <property type="entry name" value="HDc"/>
    <property type="match status" value="1"/>
</dbReference>
<dbReference type="GO" id="GO:0008832">
    <property type="term" value="F:dGTPase activity"/>
    <property type="evidence" value="ECO:0007669"/>
    <property type="project" value="TreeGrafter"/>
</dbReference>
<dbReference type="PANTHER" id="PTHR11373">
    <property type="entry name" value="DEOXYNUCLEOSIDE TRIPHOSPHATE TRIPHOSPHOHYDROLASE"/>
    <property type="match status" value="1"/>
</dbReference>
<evidence type="ECO:0000313" key="6">
    <source>
        <dbReference type="Proteomes" id="UP000008120"/>
    </source>
</evidence>
<reference evidence="2 6" key="2">
    <citation type="journal article" date="2011" name="Nucleic Acids Res.">
        <title>Insights into the evolution of Archaea and eukaryotic protein modifier systems revealed by the genome of a novel archaeal group.</title>
        <authorList>
            <person name="Nunoura T."/>
            <person name="Takaki Y."/>
            <person name="Kakuta J."/>
            <person name="Nishi S."/>
            <person name="Sugahara J."/>
            <person name="Kazama H."/>
            <person name="Chee G."/>
            <person name="Hattori M."/>
            <person name="Kanai A."/>
            <person name="Atomi H."/>
            <person name="Takai K."/>
            <person name="Takami H."/>
        </authorList>
    </citation>
    <scope>NUCLEOTIDE SEQUENCE [LARGE SCALE GENOMIC DNA]</scope>
</reference>
<dbReference type="STRING" id="311458.CSUB_C0123"/>
<dbReference type="Proteomes" id="UP000008120">
    <property type="component" value="Chromosome"/>
</dbReference>
<dbReference type="EMBL" id="AP011880">
    <property type="protein sequence ID" value="BAJ49039.1"/>
    <property type="molecule type" value="Genomic_DNA"/>
</dbReference>
<dbReference type="InterPro" id="IPR050135">
    <property type="entry name" value="dGTPase-like"/>
</dbReference>
<evidence type="ECO:0000259" key="1">
    <source>
        <dbReference type="PROSITE" id="PS51831"/>
    </source>
</evidence>
<sequence length="388" mass="44390">MLKLVKDPVHGYVTISDEERRLVDSAAVQRLRRISQLPLVHLVYPGARHSRFDHSLGCMHLAGEFADHLNLDTHERNLLRASALLHDIGHTPFSHLFEQLLMEKRLSHEDMSIKIVQEDDEIASALEIMGLDVKEVVDVLRGRSRLSGLVSGPLDVDRLDFLLRDAYFTGATYGVVDVRRIIRLTRLLEDGPAVDSRGIGVVEELAIARYHSFINIYFHHAARAAQHLLLRAAKMLGDELDFSTMTVQEYLQHDDYTTWCLLRSREKSRPYIKMLEKRILPKRVFEQKFLGENGLRINYSDISLLERLIAEEAGTEPTKIYVDYSYAPPLTKYGPGEVRIHPPPDTDSWIIQQLSKPLKLVRVYVEREAAELDRVRKAAEKIIGSETV</sequence>
<dbReference type="Pfam" id="PF01966">
    <property type="entry name" value="HD"/>
    <property type="match status" value="1"/>
</dbReference>
<dbReference type="EMBL" id="BA000048">
    <property type="protein sequence ID" value="BAJ49986.1"/>
    <property type="molecule type" value="Genomic_DNA"/>
</dbReference>
<organism evidence="2 6">
    <name type="scientific">Caldiarchaeum subterraneum</name>
    <dbReference type="NCBI Taxonomy" id="311458"/>
    <lineage>
        <taxon>Archaea</taxon>
        <taxon>Nitrososphaerota</taxon>
        <taxon>Candidatus Caldarchaeales</taxon>
        <taxon>Candidatus Caldarchaeaceae</taxon>
        <taxon>Candidatus Caldarchaeum</taxon>
    </lineage>
</organism>
<dbReference type="KEGG" id="csu:CSUB_C0123"/>
<dbReference type="EMBL" id="AP011745">
    <property type="protein sequence ID" value="BAJ46949.1"/>
    <property type="molecule type" value="Genomic_DNA"/>
</dbReference>
<evidence type="ECO:0000313" key="4">
    <source>
        <dbReference type="EMBL" id="BAJ49068.1"/>
    </source>
</evidence>
<dbReference type="BioCyc" id="CCAL311458:G131R-124-MONOMER"/>
<dbReference type="PANTHER" id="PTHR11373:SF4">
    <property type="entry name" value="DEOXYNUCLEOSIDE TRIPHOSPHATE TRIPHOSPHOHYDROLASE SAMHD1"/>
    <property type="match status" value="1"/>
</dbReference>
<protein>
    <submittedName>
        <fullName evidence="2 3">Metal-dependent phosphohydrolase</fullName>
    </submittedName>
</protein>
<dbReference type="Pfam" id="PF19276">
    <property type="entry name" value="HD_assoc_2"/>
    <property type="match status" value="1"/>
</dbReference>
<dbReference type="InterPro" id="IPR045509">
    <property type="entry name" value="HD_assoc_2"/>
</dbReference>
<proteinExistence type="predicted"/>
<reference evidence="2" key="3">
    <citation type="journal article" date="2012" name="PLoS ONE">
        <title>A Deeply Branching Thermophilic Bacterium with an Ancient Acetyl-CoA Pathway Dominates a Subsurface Ecosystem.</title>
        <authorList>
            <person name="Takami H."/>
            <person name="Noguchi H."/>
            <person name="Takaki Y."/>
            <person name="Uchiyama I."/>
            <person name="Toyoda A."/>
            <person name="Nishi S."/>
            <person name="Chee G.-J."/>
            <person name="Arai W."/>
            <person name="Nunoura T."/>
            <person name="Itoh T."/>
            <person name="Hattori M."/>
            <person name="Takai K."/>
        </authorList>
    </citation>
    <scope>NUCLEOTIDE SEQUENCE</scope>
</reference>
<evidence type="ECO:0000313" key="3">
    <source>
        <dbReference type="EMBL" id="BAJ49039.1"/>
    </source>
</evidence>
<dbReference type="Gene3D" id="1.10.3210.10">
    <property type="entry name" value="Hypothetical protein af1432"/>
    <property type="match status" value="1"/>
</dbReference>
<dbReference type="InterPro" id="IPR006674">
    <property type="entry name" value="HD_domain"/>
</dbReference>
<dbReference type="PROSITE" id="PS51831">
    <property type="entry name" value="HD"/>
    <property type="match status" value="1"/>
</dbReference>
<evidence type="ECO:0000313" key="2">
    <source>
        <dbReference type="EMBL" id="BAJ46949.1"/>
    </source>
</evidence>
<dbReference type="CDD" id="cd00077">
    <property type="entry name" value="HDc"/>
    <property type="match status" value="1"/>
</dbReference>
<evidence type="ECO:0000313" key="5">
    <source>
        <dbReference type="EMBL" id="BAJ49986.1"/>
    </source>
</evidence>
<reference evidence="2 6" key="1">
    <citation type="journal article" date="2005" name="Environ. Microbiol.">
        <title>Genetic and functional properties of uncultivated thermophilic crenarchaeotes from a subsurface gold mine as revealed by analysis of genome fragments.</title>
        <authorList>
            <person name="Nunoura T."/>
            <person name="Hirayama H."/>
            <person name="Takami H."/>
            <person name="Oida H."/>
            <person name="Nishi S."/>
            <person name="Shimamura S."/>
            <person name="Suzuki Y."/>
            <person name="Inagaki F."/>
            <person name="Takai K."/>
            <person name="Nealson K.H."/>
            <person name="Horikoshi K."/>
        </authorList>
    </citation>
    <scope>NUCLEOTIDE SEQUENCE [LARGE SCALE GENOMIC DNA]</scope>
</reference>
<accession>E6N3P3</accession>
<keyword evidence="2" id="KW-0378">Hydrolase</keyword>
<gene>
    <name evidence="5" type="ORF">CSUB_C0123</name>
    <name evidence="3" type="ORF">HGMM_F11E05C17</name>
    <name evidence="4" type="ORF">HGMM_F32H09C07</name>
    <name evidence="2" type="ORF">HGMM_F37B02C32</name>
</gene>
<dbReference type="EMBL" id="AP011882">
    <property type="protein sequence ID" value="BAJ49068.1"/>
    <property type="molecule type" value="Genomic_DNA"/>
</dbReference>
<dbReference type="InterPro" id="IPR003607">
    <property type="entry name" value="HD/PDEase_dom"/>
</dbReference>
<dbReference type="GO" id="GO:0006203">
    <property type="term" value="P:dGTP catabolic process"/>
    <property type="evidence" value="ECO:0007669"/>
    <property type="project" value="TreeGrafter"/>
</dbReference>
<dbReference type="AlphaFoldDB" id="E6N3P3"/>
<dbReference type="SUPFAM" id="SSF109604">
    <property type="entry name" value="HD-domain/PDEase-like"/>
    <property type="match status" value="1"/>
</dbReference>
<feature type="domain" description="HD" evidence="1">
    <location>
        <begin position="51"/>
        <end position="162"/>
    </location>
</feature>
<name>E6N3P3_CALS0</name>